<evidence type="ECO:0000256" key="2">
    <source>
        <dbReference type="ARBA" id="ARBA00010790"/>
    </source>
</evidence>
<evidence type="ECO:0000256" key="15">
    <source>
        <dbReference type="ARBA" id="ARBA00049778"/>
    </source>
</evidence>
<dbReference type="InterPro" id="IPR007867">
    <property type="entry name" value="GMC_OxRtase_C"/>
</dbReference>
<comment type="caution">
    <text evidence="17">The sequence shown here is derived from an EMBL/GenBank/DDBJ whole genome shotgun (WGS) entry which is preliminary data.</text>
</comment>
<evidence type="ECO:0000256" key="11">
    <source>
        <dbReference type="ARBA" id="ARBA00038856"/>
    </source>
</evidence>
<keyword evidence="6" id="KW-0560">Oxidoreductase</keyword>
<dbReference type="InterPro" id="IPR017896">
    <property type="entry name" value="4Fe4S_Fe-S-bd"/>
</dbReference>
<evidence type="ECO:0000256" key="4">
    <source>
        <dbReference type="ARBA" id="ARBA00022630"/>
    </source>
</evidence>
<dbReference type="Pfam" id="PF00561">
    <property type="entry name" value="Abhydrolase_1"/>
    <property type="match status" value="1"/>
</dbReference>
<reference evidence="17 18" key="1">
    <citation type="submission" date="2014-04" db="EMBL/GenBank/DDBJ databases">
        <title>Draft genome sequence of Photobacterium halotolerans S2753: a solonamide, ngercheumicin and holomycin producer.</title>
        <authorList>
            <person name="Machado H.R."/>
            <person name="Gram L."/>
        </authorList>
    </citation>
    <scope>NUCLEOTIDE SEQUENCE [LARGE SCALE GENOMIC DNA]</scope>
    <source>
        <strain evidence="17 18">S2753</strain>
    </source>
</reference>
<proteinExistence type="inferred from homology"/>
<accession>A0A066RRX8</accession>
<keyword evidence="18" id="KW-1185">Reference proteome</keyword>
<dbReference type="InterPro" id="IPR029058">
    <property type="entry name" value="AB_hydrolase_fold"/>
</dbReference>
<dbReference type="EC" id="5.3.3.1" evidence="11"/>
<dbReference type="Gene3D" id="3.40.50.1820">
    <property type="entry name" value="alpha/beta hydrolase"/>
    <property type="match status" value="1"/>
</dbReference>
<dbReference type="PANTHER" id="PTHR47470:SF1">
    <property type="entry name" value="FAD-DEPENDENT OXIDOREDUCTASE 2 FAD BINDING DOMAIN-CONTAINING PROTEIN"/>
    <property type="match status" value="1"/>
</dbReference>
<dbReference type="InterPro" id="IPR000073">
    <property type="entry name" value="AB_hydrolase_1"/>
</dbReference>
<evidence type="ECO:0000256" key="14">
    <source>
        <dbReference type="ARBA" id="ARBA00049744"/>
    </source>
</evidence>
<evidence type="ECO:0000256" key="6">
    <source>
        <dbReference type="ARBA" id="ARBA00023002"/>
    </source>
</evidence>
<dbReference type="RefSeq" id="WP_036748579.1">
    <property type="nucleotide sequence ID" value="NZ_JAGSGC010000002.1"/>
</dbReference>
<evidence type="ECO:0000256" key="12">
    <source>
        <dbReference type="ARBA" id="ARBA00049645"/>
    </source>
</evidence>
<evidence type="ECO:0000256" key="5">
    <source>
        <dbReference type="ARBA" id="ARBA00022827"/>
    </source>
</evidence>
<name>A0A066RRX8_9GAMM</name>
<evidence type="ECO:0000259" key="16">
    <source>
        <dbReference type="PROSITE" id="PS51379"/>
    </source>
</evidence>
<evidence type="ECO:0000256" key="1">
    <source>
        <dbReference type="ARBA" id="ARBA00001974"/>
    </source>
</evidence>
<evidence type="ECO:0000256" key="3">
    <source>
        <dbReference type="ARBA" id="ARBA00022548"/>
    </source>
</evidence>
<evidence type="ECO:0000256" key="9">
    <source>
        <dbReference type="ARBA" id="ARBA00023221"/>
    </source>
</evidence>
<dbReference type="GO" id="GO:0016995">
    <property type="term" value="F:cholesterol oxidase activity"/>
    <property type="evidence" value="ECO:0007669"/>
    <property type="project" value="UniProtKB-EC"/>
</dbReference>
<dbReference type="PANTHER" id="PTHR47470">
    <property type="entry name" value="CHOLESTEROL OXIDASE"/>
    <property type="match status" value="1"/>
</dbReference>
<dbReference type="InterPro" id="IPR000172">
    <property type="entry name" value="GMC_OxRdtase_N"/>
</dbReference>
<dbReference type="AlphaFoldDB" id="A0A066RRX8"/>
<keyword evidence="10" id="KW-0413">Isomerase</keyword>
<dbReference type="GO" id="GO:0050660">
    <property type="term" value="F:flavin adenine dinucleotide binding"/>
    <property type="evidence" value="ECO:0007669"/>
    <property type="project" value="InterPro"/>
</dbReference>
<comment type="similarity">
    <text evidence="2">Belongs to the GMC oxidoreductase family.</text>
</comment>
<dbReference type="EC" id="1.1.3.6" evidence="13"/>
<evidence type="ECO:0000256" key="13">
    <source>
        <dbReference type="ARBA" id="ARBA00049723"/>
    </source>
</evidence>
<feature type="domain" description="4Fe-4S ferredoxin-type" evidence="16">
    <location>
        <begin position="191"/>
        <end position="220"/>
    </location>
</feature>
<sequence>MKRITSDPDKLKDEKFDVIVIGSGYGGAITASRLARAGQRVCLLERGREILPGEFPDTLSEVRKDMQIQLAHGRVGSETGLFDIHIEAQQNVVVGCGLGGTSLINANVSLEPTLEVMTDPAWPEPLRNDLDGLLQQGFERAAEMLKPTPYPENYPPLNKLKAHEKSAEAFGVAFSRPPINVTFETPPGGVNHVGVEQSACTNCGDCVSGCNYSAKNTTQMNYLPDAWNHGAEIFCEVSVRYLEKVAKGWRVHCKRVGARQGKEGEGHPDDARLSVQADMVVLAAGTLGSNEILLRSREFGLSLSDRLGHGFTGNGDVLGFGYNCDQPVDGVGFGKLQRDNQKPVGPCITGIIDLRHAEARDERMVIEEGSLPSAIGPLLPMAMASAAGLLGQDTDDGILDELQEHSRAWESVVRGPYHGAVNHTQTYLAMSHDDGNGQILLENDRLRIDWPNVGEQANFKHVHDRLTQATAALGGTYVKNPIWSPLMNKSLVTVHPLGGCCMGEDGSKGVVNHQGQVFSGNDTAVHDRLYVSDGSVIPTSLAVNPLLTISALAERCCALMARDHGWTISYKLPSATTRKPLSKTVGLRFTETMRGYFSAGMTATGDELAGYLDAARQGRRAGTDMSFTLTIASDDLDAMLANSQHPAEITHGTVVCQALSSEPLTISSGEFRLFEQLPAQPDIRQMRYRVRLKAQNGEVYFLDGFKQIQDDPDTLDLWSDTTTLYVRVYQGTDENGTLVGKAVLTISPTDFFHQLTTIEITNTKERDEKLAVIARFGRFFAGELYDIYGGVFHHRKVSHPPRKKRQLRAPEPAIYPIQTDDGVNLRLTRYQGGQKGPVMLVHGLGVGSTIFSTDMIDTNLVEFLVAGGYDVWLLDYRVSILLPSSARASNADQVAQYDFPAAVAKICSETGAASIQAMVHCYGATTFFMSMLNGLKGVRSIVCSQIATDIVVPSVTRIKTGLYFPTILERFGVNSLTAQVPEDGGSALTQLYDRTLSLYAKTQAQGNCNTDPCHRITFMYGSLYRHDQLNDVLHHHLHELFGAANIESLKHLATMCRAGKLLDAEGNDVYLPQLARLDLPILFISGAENQCYLPESTQRTYDKLCQQFGPEQYHREEIPGYGHIDCIFGHHAHQDVFHYILNHLEKTAVPE</sequence>
<organism evidence="17 18">
    <name type="scientific">Photobacterium galatheae</name>
    <dbReference type="NCBI Taxonomy" id="1654360"/>
    <lineage>
        <taxon>Bacteria</taxon>
        <taxon>Pseudomonadati</taxon>
        <taxon>Pseudomonadota</taxon>
        <taxon>Gammaproteobacteria</taxon>
        <taxon>Vibrionales</taxon>
        <taxon>Vibrionaceae</taxon>
        <taxon>Photobacterium</taxon>
    </lineage>
</organism>
<dbReference type="STRING" id="1654360.EA58_02630"/>
<gene>
    <name evidence="17" type="ORF">EA58_02630</name>
</gene>
<evidence type="ECO:0000256" key="8">
    <source>
        <dbReference type="ARBA" id="ARBA00023166"/>
    </source>
</evidence>
<evidence type="ECO:0000313" key="17">
    <source>
        <dbReference type="EMBL" id="KDM93104.1"/>
    </source>
</evidence>
<evidence type="ECO:0000256" key="10">
    <source>
        <dbReference type="ARBA" id="ARBA00023235"/>
    </source>
</evidence>
<dbReference type="OrthoDB" id="9800167at2"/>
<evidence type="ECO:0000313" key="18">
    <source>
        <dbReference type="Proteomes" id="UP000027192"/>
    </source>
</evidence>
<keyword evidence="9" id="KW-0753">Steroid metabolism</keyword>
<dbReference type="InterPro" id="IPR052542">
    <property type="entry name" value="Cholesterol_Oxidase"/>
</dbReference>
<dbReference type="EMBL" id="JMIB01000004">
    <property type="protein sequence ID" value="KDM93104.1"/>
    <property type="molecule type" value="Genomic_DNA"/>
</dbReference>
<keyword evidence="5" id="KW-0274">FAD</keyword>
<comment type="pathway">
    <text evidence="12">Steroid metabolism; cholesterol degradation.</text>
</comment>
<evidence type="ECO:0000256" key="7">
    <source>
        <dbReference type="ARBA" id="ARBA00023098"/>
    </source>
</evidence>
<dbReference type="GO" id="GO:0004769">
    <property type="term" value="F:steroid Delta-isomerase activity"/>
    <property type="evidence" value="ECO:0007669"/>
    <property type="project" value="UniProtKB-EC"/>
</dbReference>
<keyword evidence="7" id="KW-0443">Lipid metabolism</keyword>
<dbReference type="Pfam" id="PF05199">
    <property type="entry name" value="GMC_oxred_C"/>
    <property type="match status" value="1"/>
</dbReference>
<dbReference type="GO" id="GO:0008203">
    <property type="term" value="P:cholesterol metabolic process"/>
    <property type="evidence" value="ECO:0007669"/>
    <property type="project" value="UniProtKB-KW"/>
</dbReference>
<dbReference type="SUPFAM" id="SSF51905">
    <property type="entry name" value="FAD/NAD(P)-binding domain"/>
    <property type="match status" value="1"/>
</dbReference>
<keyword evidence="4" id="KW-0285">Flavoprotein</keyword>
<dbReference type="SUPFAM" id="SSF53474">
    <property type="entry name" value="alpha/beta-Hydrolases"/>
    <property type="match status" value="1"/>
</dbReference>
<dbReference type="PROSITE" id="PS51379">
    <property type="entry name" value="4FE4S_FER_2"/>
    <property type="match status" value="1"/>
</dbReference>
<dbReference type="Pfam" id="PF00732">
    <property type="entry name" value="GMC_oxred_N"/>
    <property type="match status" value="1"/>
</dbReference>
<dbReference type="Proteomes" id="UP000027192">
    <property type="component" value="Unassembled WGS sequence"/>
</dbReference>
<dbReference type="InterPro" id="IPR036188">
    <property type="entry name" value="FAD/NAD-bd_sf"/>
</dbReference>
<comment type="cofactor">
    <cofactor evidence="1">
        <name>FAD</name>
        <dbReference type="ChEBI" id="CHEBI:57692"/>
    </cofactor>
</comment>
<dbReference type="Gene3D" id="3.50.50.60">
    <property type="entry name" value="FAD/NAD(P)-binding domain"/>
    <property type="match status" value="3"/>
</dbReference>
<keyword evidence="3" id="KW-0153">Cholesterol metabolism</keyword>
<protein>
    <recommendedName>
        <fullName evidence="14">Cholesterol oxidase</fullName>
        <ecNumber evidence="13">1.1.3.6</ecNumber>
        <ecNumber evidence="11">5.3.3.1</ecNumber>
    </recommendedName>
    <alternativeName>
        <fullName evidence="15">Cholesterol isomerase</fullName>
    </alternativeName>
</protein>
<keyword evidence="8" id="KW-1207">Sterol metabolism</keyword>